<feature type="transmembrane region" description="Helical" evidence="1">
    <location>
        <begin position="6"/>
        <end position="31"/>
    </location>
</feature>
<gene>
    <name evidence="2" type="ORF">IW261DRAFT_1631978</name>
</gene>
<comment type="caution">
    <text evidence="2">The sequence shown here is derived from an EMBL/GenBank/DDBJ whole genome shotgun (WGS) entry which is preliminary data.</text>
</comment>
<dbReference type="InterPro" id="IPR027948">
    <property type="entry name" value="DUF4436"/>
</dbReference>
<name>A0AA39P581_9AGAR</name>
<reference evidence="2" key="1">
    <citation type="submission" date="2023-06" db="EMBL/GenBank/DDBJ databases">
        <authorList>
            <consortium name="Lawrence Berkeley National Laboratory"/>
            <person name="Ahrendt S."/>
            <person name="Sahu N."/>
            <person name="Indic B."/>
            <person name="Wong-Bajracharya J."/>
            <person name="Merenyi Z."/>
            <person name="Ke H.-M."/>
            <person name="Monk M."/>
            <person name="Kocsube S."/>
            <person name="Drula E."/>
            <person name="Lipzen A."/>
            <person name="Balint B."/>
            <person name="Henrissat B."/>
            <person name="Andreopoulos B."/>
            <person name="Martin F.M."/>
            <person name="Harder C.B."/>
            <person name="Rigling D."/>
            <person name="Ford K.L."/>
            <person name="Foster G.D."/>
            <person name="Pangilinan J."/>
            <person name="Papanicolaou A."/>
            <person name="Barry K."/>
            <person name="LaButti K."/>
            <person name="Viragh M."/>
            <person name="Koriabine M."/>
            <person name="Yan M."/>
            <person name="Riley R."/>
            <person name="Champramary S."/>
            <person name="Plett K.L."/>
            <person name="Tsai I.J."/>
            <person name="Slot J."/>
            <person name="Sipos G."/>
            <person name="Plett J."/>
            <person name="Nagy L.G."/>
            <person name="Grigoriev I.V."/>
        </authorList>
    </citation>
    <scope>NUCLEOTIDE SEQUENCE</scope>
    <source>
        <strain evidence="2">ICMP 16352</strain>
    </source>
</reference>
<protein>
    <recommendedName>
        <fullName evidence="4">Transmembrane protein</fullName>
    </recommendedName>
</protein>
<feature type="transmembrane region" description="Helical" evidence="1">
    <location>
        <begin position="235"/>
        <end position="265"/>
    </location>
</feature>
<dbReference type="AlphaFoldDB" id="A0AA39P581"/>
<dbReference type="EMBL" id="JAUEPR010000015">
    <property type="protein sequence ID" value="KAK0477802.1"/>
    <property type="molecule type" value="Genomic_DNA"/>
</dbReference>
<evidence type="ECO:0000313" key="2">
    <source>
        <dbReference type="EMBL" id="KAK0477802.1"/>
    </source>
</evidence>
<keyword evidence="3" id="KW-1185">Reference proteome</keyword>
<sequence length="364" mass="40950">MSGHHSPWRVFCCFITALSFTIVVPTVWITAAIRLRRVGRLDYFADSEFLNTNRSLVLVVKPVSADILHGIAVTQWSVEKDTCLHSNCTEVEIFFYTNPYTSDPRYDRGSYHGHLAPTVSNNFTWNATLSDSRRRRDAPNFATVLTLYTSNDYQDHSSGHSYENSLVYYSFDSYEAKISAFARDASTNESVTLKISSGSGFIVNFQFAIVPAGPRLEETDQIWDLNFSFKRNTVIIVYSLVITFAFWLITIMICLIMITTVVFGFRQRNEIVVVPIGTIFTFIQLRSSMPEAPPGFDFVGLLPCLILLSISAIAMVGIYLFANPDDASRRTLTWNGLVTVRGTGRRIPHDDEIPLVDTGSENPV</sequence>
<keyword evidence="1" id="KW-0472">Membrane</keyword>
<dbReference type="Pfam" id="PF14494">
    <property type="entry name" value="DUF4436"/>
    <property type="match status" value="1"/>
</dbReference>
<dbReference type="Proteomes" id="UP001175227">
    <property type="component" value="Unassembled WGS sequence"/>
</dbReference>
<keyword evidence="1" id="KW-0812">Transmembrane</keyword>
<evidence type="ECO:0000256" key="1">
    <source>
        <dbReference type="SAM" id="Phobius"/>
    </source>
</evidence>
<evidence type="ECO:0000313" key="3">
    <source>
        <dbReference type="Proteomes" id="UP001175227"/>
    </source>
</evidence>
<evidence type="ECO:0008006" key="4">
    <source>
        <dbReference type="Google" id="ProtNLM"/>
    </source>
</evidence>
<keyword evidence="1" id="KW-1133">Transmembrane helix</keyword>
<feature type="transmembrane region" description="Helical" evidence="1">
    <location>
        <begin position="298"/>
        <end position="322"/>
    </location>
</feature>
<organism evidence="2 3">
    <name type="scientific">Armillaria novae-zelandiae</name>
    <dbReference type="NCBI Taxonomy" id="153914"/>
    <lineage>
        <taxon>Eukaryota</taxon>
        <taxon>Fungi</taxon>
        <taxon>Dikarya</taxon>
        <taxon>Basidiomycota</taxon>
        <taxon>Agaricomycotina</taxon>
        <taxon>Agaricomycetes</taxon>
        <taxon>Agaricomycetidae</taxon>
        <taxon>Agaricales</taxon>
        <taxon>Marasmiineae</taxon>
        <taxon>Physalacriaceae</taxon>
        <taxon>Armillaria</taxon>
    </lineage>
</organism>
<proteinExistence type="predicted"/>
<accession>A0AA39P581</accession>